<proteinExistence type="predicted"/>
<feature type="chain" id="PRO_5018053208" description="Secreted protein" evidence="1">
    <location>
        <begin position="31"/>
        <end position="86"/>
    </location>
</feature>
<accession>A0A3M7SQY2</accession>
<name>A0A3M7SQY2_BRAPC</name>
<evidence type="ECO:0008006" key="4">
    <source>
        <dbReference type="Google" id="ProtNLM"/>
    </source>
</evidence>
<protein>
    <recommendedName>
        <fullName evidence="4">Secreted protein</fullName>
    </recommendedName>
</protein>
<comment type="caution">
    <text evidence="2">The sequence shown here is derived from an EMBL/GenBank/DDBJ whole genome shotgun (WGS) entry which is preliminary data.</text>
</comment>
<keyword evidence="3" id="KW-1185">Reference proteome</keyword>
<dbReference type="Proteomes" id="UP000276133">
    <property type="component" value="Unassembled WGS sequence"/>
</dbReference>
<evidence type="ECO:0000256" key="1">
    <source>
        <dbReference type="SAM" id="SignalP"/>
    </source>
</evidence>
<keyword evidence="1" id="KW-0732">Signal</keyword>
<evidence type="ECO:0000313" key="3">
    <source>
        <dbReference type="Proteomes" id="UP000276133"/>
    </source>
</evidence>
<gene>
    <name evidence="2" type="ORF">BpHYR1_051683</name>
</gene>
<dbReference type="EMBL" id="REGN01000924">
    <property type="protein sequence ID" value="RNA38092.1"/>
    <property type="molecule type" value="Genomic_DNA"/>
</dbReference>
<feature type="signal peptide" evidence="1">
    <location>
        <begin position="1"/>
        <end position="30"/>
    </location>
</feature>
<dbReference type="AlphaFoldDB" id="A0A3M7SQY2"/>
<sequence>MNFFVSHHLHYLSNLLKPFLLALFCWSSTTNDRSRHQCLKNKQVFHLGSSSTTISKQPMYCLKLRSGSQVLIKQTILKMVTLGPLV</sequence>
<evidence type="ECO:0000313" key="2">
    <source>
        <dbReference type="EMBL" id="RNA38092.1"/>
    </source>
</evidence>
<reference evidence="2 3" key="1">
    <citation type="journal article" date="2018" name="Sci. Rep.">
        <title>Genomic signatures of local adaptation to the degree of environmental predictability in rotifers.</title>
        <authorList>
            <person name="Franch-Gras L."/>
            <person name="Hahn C."/>
            <person name="Garcia-Roger E.M."/>
            <person name="Carmona M.J."/>
            <person name="Serra M."/>
            <person name="Gomez A."/>
        </authorList>
    </citation>
    <scope>NUCLEOTIDE SEQUENCE [LARGE SCALE GENOMIC DNA]</scope>
    <source>
        <strain evidence="2">HYR1</strain>
    </source>
</reference>
<organism evidence="2 3">
    <name type="scientific">Brachionus plicatilis</name>
    <name type="common">Marine rotifer</name>
    <name type="synonym">Brachionus muelleri</name>
    <dbReference type="NCBI Taxonomy" id="10195"/>
    <lineage>
        <taxon>Eukaryota</taxon>
        <taxon>Metazoa</taxon>
        <taxon>Spiralia</taxon>
        <taxon>Gnathifera</taxon>
        <taxon>Rotifera</taxon>
        <taxon>Eurotatoria</taxon>
        <taxon>Monogononta</taxon>
        <taxon>Pseudotrocha</taxon>
        <taxon>Ploima</taxon>
        <taxon>Brachionidae</taxon>
        <taxon>Brachionus</taxon>
    </lineage>
</organism>